<evidence type="ECO:0000313" key="2">
    <source>
        <dbReference type="Proteomes" id="UP000029590"/>
    </source>
</evidence>
<organism evidence="1 2">
    <name type="scientific">Burkholderia gladioli</name>
    <name type="common">Pseudomonas marginata</name>
    <name type="synonym">Phytomonas marginata</name>
    <dbReference type="NCBI Taxonomy" id="28095"/>
    <lineage>
        <taxon>Bacteria</taxon>
        <taxon>Pseudomonadati</taxon>
        <taxon>Pseudomonadota</taxon>
        <taxon>Betaproteobacteria</taxon>
        <taxon>Burkholderiales</taxon>
        <taxon>Burkholderiaceae</taxon>
        <taxon>Burkholderia</taxon>
    </lineage>
</organism>
<gene>
    <name evidence="1" type="ORF">DM48_8126</name>
</gene>
<name>A0AAW3FBP0_BURGA</name>
<dbReference type="EMBL" id="JPGG01000003">
    <property type="protein sequence ID" value="KGC25242.1"/>
    <property type="molecule type" value="Genomic_DNA"/>
</dbReference>
<dbReference type="AlphaFoldDB" id="A0AAW3FBP0"/>
<reference evidence="1 2" key="1">
    <citation type="submission" date="2014-04" db="EMBL/GenBank/DDBJ databases">
        <authorList>
            <person name="Bishop-Lilly K.A."/>
            <person name="Broomall S.M."/>
            <person name="Chain P.S."/>
            <person name="Chertkov O."/>
            <person name="Coyne S.R."/>
            <person name="Daligault H.E."/>
            <person name="Davenport K.W."/>
            <person name="Erkkila T."/>
            <person name="Frey K.G."/>
            <person name="Gibbons H.S."/>
            <person name="Gu W."/>
            <person name="Jaissle J."/>
            <person name="Johnson S.L."/>
            <person name="Koroleva G.I."/>
            <person name="Ladner J.T."/>
            <person name="Lo C.-C."/>
            <person name="Minogue T.D."/>
            <person name="Munk C."/>
            <person name="Palacios G.F."/>
            <person name="Redden C.L."/>
            <person name="Rosenzweig C.N."/>
            <person name="Scholz M.B."/>
            <person name="Teshima H."/>
            <person name="Xu Y."/>
        </authorList>
    </citation>
    <scope>NUCLEOTIDE SEQUENCE [LARGE SCALE GENOMIC DNA]</scope>
    <source>
        <strain evidence="2">gladioli</strain>
    </source>
</reference>
<sequence length="100" mass="11109">MSGSRRFLAFLVDDGASMIVASTSVPSFIISPRSHSEVPISSNSLRVRSCSSSRPELQQRGRIRHGLDGQIYPGEGSHRDAVVQRILQPLSDRLYHCCRK</sequence>
<proteinExistence type="predicted"/>
<evidence type="ECO:0000313" key="1">
    <source>
        <dbReference type="EMBL" id="KGC25242.1"/>
    </source>
</evidence>
<comment type="caution">
    <text evidence="1">The sequence shown here is derived from an EMBL/GenBank/DDBJ whole genome shotgun (WGS) entry which is preliminary data.</text>
</comment>
<protein>
    <submittedName>
        <fullName evidence="1">Uncharacterized protein</fullName>
    </submittedName>
</protein>
<dbReference type="Proteomes" id="UP000029590">
    <property type="component" value="Unassembled WGS sequence"/>
</dbReference>
<accession>A0AAW3FBP0</accession>